<evidence type="ECO:0008006" key="2">
    <source>
        <dbReference type="Google" id="ProtNLM"/>
    </source>
</evidence>
<proteinExistence type="predicted"/>
<dbReference type="GO" id="GO:0003690">
    <property type="term" value="F:double-stranded DNA binding"/>
    <property type="evidence" value="ECO:0007669"/>
    <property type="project" value="InterPro"/>
</dbReference>
<dbReference type="EMBL" id="GDKF01004259">
    <property type="protein sequence ID" value="JAT74363.1"/>
    <property type="molecule type" value="Transcribed_RNA"/>
</dbReference>
<dbReference type="InterPro" id="IPR045114">
    <property type="entry name" value="Csn12-like"/>
</dbReference>
<protein>
    <recommendedName>
        <fullName evidence="2">PCI domain-containing protein</fullName>
    </recommendedName>
</protein>
<accession>A0A1D2A5Y5</accession>
<dbReference type="PANTHER" id="PTHR12732">
    <property type="entry name" value="UNCHARACTERIZED PROTEASOME COMPONENT REGION PCI-CONTAINING"/>
    <property type="match status" value="1"/>
</dbReference>
<dbReference type="SMART" id="SM00753">
    <property type="entry name" value="PAM"/>
    <property type="match status" value="1"/>
</dbReference>
<evidence type="ECO:0000313" key="1">
    <source>
        <dbReference type="EMBL" id="JAT74363.1"/>
    </source>
</evidence>
<dbReference type="PANTHER" id="PTHR12732:SF0">
    <property type="entry name" value="PCI DOMAIN-CONTAINING PROTEIN 2"/>
    <property type="match status" value="1"/>
</dbReference>
<sequence>MSSIGGLVHSINDCINRRNSARLRLLLQVNNSTTQEAVFAARNANPRWDPVAAANRLPEGWAEFLALFWACIVALQEGKRGEAYDKLVAALQPFIKVFREDSEDWVVPLMHSMVHNLRSVAQAADQELEAAGKPATRLGDCGDQLRKCFAVALQAPGNQGKRLAALDVVNVSIKTYFKLNTLRLCKNLTRTVVSRQFAPFELFPVSQRVTYKFYVGRLAVFDENFQEARESLEYALQHCHRGAVRNKAKILKYLVPVRLRCAAPVTCAAGLDDEHEGPPCPCSPCMCLALHALVLGVGFQPGAALQSNLRAASYFAHVFGDPRSCCVPWAPPFRFVGTATAVLCSLFSTPLCRCSCCWAGSLPQPWSSSTSCSSTSRSCRPCGQGTCACLTRPWMCNSSPSSRRAHICCWKSCAWPSCDVCSSRCMLCML</sequence>
<dbReference type="GO" id="GO:0070390">
    <property type="term" value="C:transcription export complex 2"/>
    <property type="evidence" value="ECO:0007669"/>
    <property type="project" value="TreeGrafter"/>
</dbReference>
<dbReference type="GO" id="GO:0016973">
    <property type="term" value="P:poly(A)+ mRNA export from nucleus"/>
    <property type="evidence" value="ECO:0007669"/>
    <property type="project" value="TreeGrafter"/>
</dbReference>
<dbReference type="AlphaFoldDB" id="A0A1D2A5Y5"/>
<organism evidence="1">
    <name type="scientific">Auxenochlorella protothecoides</name>
    <name type="common">Green microalga</name>
    <name type="synonym">Chlorella protothecoides</name>
    <dbReference type="NCBI Taxonomy" id="3075"/>
    <lineage>
        <taxon>Eukaryota</taxon>
        <taxon>Viridiplantae</taxon>
        <taxon>Chlorophyta</taxon>
        <taxon>core chlorophytes</taxon>
        <taxon>Trebouxiophyceae</taxon>
        <taxon>Chlorellales</taxon>
        <taxon>Chlorellaceae</taxon>
        <taxon>Auxenochlorella</taxon>
    </lineage>
</organism>
<reference evidence="1" key="1">
    <citation type="submission" date="2015-08" db="EMBL/GenBank/DDBJ databases">
        <authorList>
            <person name="Babu N.S."/>
            <person name="Beckwith C.J."/>
            <person name="Beseler K.G."/>
            <person name="Brison A."/>
            <person name="Carone J.V."/>
            <person name="Caskin T.P."/>
            <person name="Diamond M."/>
            <person name="Durham M.E."/>
            <person name="Foxe J.M."/>
            <person name="Go M."/>
            <person name="Henderson B.A."/>
            <person name="Jones I.B."/>
            <person name="McGettigan J.A."/>
            <person name="Micheletti S.J."/>
            <person name="Nasrallah M.E."/>
            <person name="Ortiz D."/>
            <person name="Piller C.R."/>
            <person name="Privatt S.R."/>
            <person name="Schneider S.L."/>
            <person name="Sharp S."/>
            <person name="Smith T.C."/>
            <person name="Stanton J.D."/>
            <person name="Ullery H.E."/>
            <person name="Wilson R.J."/>
            <person name="Serrano M.G."/>
            <person name="Buck G."/>
            <person name="Lee V."/>
            <person name="Wang Y."/>
            <person name="Carvalho R."/>
            <person name="Voegtly L."/>
            <person name="Shi R."/>
            <person name="Duckworth R."/>
            <person name="Johnson A."/>
            <person name="Loviza R."/>
            <person name="Walstead R."/>
            <person name="Shah Z."/>
            <person name="Kiflezghi M."/>
            <person name="Wade K."/>
            <person name="Ball S.L."/>
            <person name="Bradley K.W."/>
            <person name="Asai D.J."/>
            <person name="Bowman C.A."/>
            <person name="Russell D.A."/>
            <person name="Pope W.H."/>
            <person name="Jacobs-Sera D."/>
            <person name="Hendrix R.W."/>
            <person name="Hatfull G.F."/>
        </authorList>
    </citation>
    <scope>NUCLEOTIDE SEQUENCE</scope>
</reference>
<name>A0A1D2A5Y5_AUXPR</name>
<dbReference type="GO" id="GO:0003723">
    <property type="term" value="F:RNA binding"/>
    <property type="evidence" value="ECO:0007669"/>
    <property type="project" value="InterPro"/>
</dbReference>
<dbReference type="GO" id="GO:0000973">
    <property type="term" value="P:post-transcriptional tethering of RNA polymerase II gene DNA at nuclear periphery"/>
    <property type="evidence" value="ECO:0007669"/>
    <property type="project" value="TreeGrafter"/>
</dbReference>
<gene>
    <name evidence="1" type="ORF">g.49085</name>
</gene>
<dbReference type="GO" id="GO:0006368">
    <property type="term" value="P:transcription elongation by RNA polymerase II"/>
    <property type="evidence" value="ECO:0007669"/>
    <property type="project" value="TreeGrafter"/>
</dbReference>